<dbReference type="Gene3D" id="2.60.40.2310">
    <property type="match status" value="1"/>
</dbReference>
<dbReference type="InterPro" id="IPR023828">
    <property type="entry name" value="Peptidase_S8_Ser-AS"/>
</dbReference>
<evidence type="ECO:0000259" key="14">
    <source>
        <dbReference type="Pfam" id="PF00082"/>
    </source>
</evidence>
<evidence type="ECO:0000256" key="7">
    <source>
        <dbReference type="ARBA" id="ARBA00022729"/>
    </source>
</evidence>
<dbReference type="FunFam" id="3.40.50.200:FF:000006">
    <property type="entry name" value="Subtilisin-like protease SBT1.5"/>
    <property type="match status" value="1"/>
</dbReference>
<dbReference type="FunFam" id="3.50.30.30:FF:000005">
    <property type="entry name" value="subtilisin-like protease SBT1.5"/>
    <property type="match status" value="1"/>
</dbReference>
<dbReference type="SUPFAM" id="SSF52025">
    <property type="entry name" value="PA domain"/>
    <property type="match status" value="1"/>
</dbReference>
<evidence type="ECO:0000256" key="2">
    <source>
        <dbReference type="ARBA" id="ARBA00004271"/>
    </source>
</evidence>
<dbReference type="GO" id="GO:0009609">
    <property type="term" value="P:response to symbiotic bacterium"/>
    <property type="evidence" value="ECO:0007669"/>
    <property type="project" value="UniProtKB-ARBA"/>
</dbReference>
<dbReference type="GO" id="GO:0006508">
    <property type="term" value="P:proteolysis"/>
    <property type="evidence" value="ECO:0007669"/>
    <property type="project" value="UniProtKB-KW"/>
</dbReference>
<evidence type="ECO:0000313" key="18">
    <source>
        <dbReference type="EMBL" id="CAL0309797.1"/>
    </source>
</evidence>
<organism evidence="18 19">
    <name type="scientific">Lupinus luteus</name>
    <name type="common">European yellow lupine</name>
    <dbReference type="NCBI Taxonomy" id="3873"/>
    <lineage>
        <taxon>Eukaryota</taxon>
        <taxon>Viridiplantae</taxon>
        <taxon>Streptophyta</taxon>
        <taxon>Embryophyta</taxon>
        <taxon>Tracheophyta</taxon>
        <taxon>Spermatophyta</taxon>
        <taxon>Magnoliopsida</taxon>
        <taxon>eudicotyledons</taxon>
        <taxon>Gunneridae</taxon>
        <taxon>Pentapetalae</taxon>
        <taxon>rosids</taxon>
        <taxon>fabids</taxon>
        <taxon>Fabales</taxon>
        <taxon>Fabaceae</taxon>
        <taxon>Papilionoideae</taxon>
        <taxon>50 kb inversion clade</taxon>
        <taxon>genistoids sensu lato</taxon>
        <taxon>core genistoids</taxon>
        <taxon>Genisteae</taxon>
        <taxon>Lupinus</taxon>
    </lineage>
</organism>
<dbReference type="PROSITE" id="PS00138">
    <property type="entry name" value="SUBTILASE_SER"/>
    <property type="match status" value="1"/>
</dbReference>
<name>A0AAV1WKL3_LUPLU</name>
<accession>A0AAV1WKL3</accession>
<keyword evidence="7 13" id="KW-0732">Signal</keyword>
<dbReference type="Gene3D" id="3.50.30.30">
    <property type="match status" value="1"/>
</dbReference>
<dbReference type="InterPro" id="IPR046450">
    <property type="entry name" value="PA_dom_sf"/>
</dbReference>
<protein>
    <recommendedName>
        <fullName evidence="20">Subtilisin-like protease SBT1.2</fullName>
    </recommendedName>
</protein>
<feature type="domain" description="Peptidase S8/S53" evidence="14">
    <location>
        <begin position="135"/>
        <end position="584"/>
    </location>
</feature>
<dbReference type="InterPro" id="IPR045051">
    <property type="entry name" value="SBT"/>
</dbReference>
<dbReference type="PRINTS" id="PR00723">
    <property type="entry name" value="SUBTILISIN"/>
</dbReference>
<comment type="subcellular location">
    <subcellularLocation>
        <location evidence="2">Secreted</location>
        <location evidence="2">Extracellular space</location>
        <location evidence="2">Apoplast</location>
    </subcellularLocation>
</comment>
<dbReference type="InterPro" id="IPR003137">
    <property type="entry name" value="PA_domain"/>
</dbReference>
<dbReference type="GO" id="GO:0009610">
    <property type="term" value="P:response to symbiotic fungus"/>
    <property type="evidence" value="ECO:0007669"/>
    <property type="project" value="UniProtKB-ARBA"/>
</dbReference>
<dbReference type="InterPro" id="IPR041469">
    <property type="entry name" value="Subtilisin-like_FN3"/>
</dbReference>
<dbReference type="Pfam" id="PF02225">
    <property type="entry name" value="PA"/>
    <property type="match status" value="1"/>
</dbReference>
<evidence type="ECO:0000259" key="17">
    <source>
        <dbReference type="Pfam" id="PF17766"/>
    </source>
</evidence>
<dbReference type="InterPro" id="IPR036852">
    <property type="entry name" value="Peptidase_S8/S53_dom_sf"/>
</dbReference>
<keyword evidence="19" id="KW-1185">Reference proteome</keyword>
<evidence type="ECO:0000259" key="15">
    <source>
        <dbReference type="Pfam" id="PF02225"/>
    </source>
</evidence>
<proteinExistence type="inferred from homology"/>
<feature type="domain" description="Subtilisin-like protease fibronectin type-III" evidence="17">
    <location>
        <begin position="660"/>
        <end position="764"/>
    </location>
</feature>
<dbReference type="GO" id="GO:0004252">
    <property type="term" value="F:serine-type endopeptidase activity"/>
    <property type="evidence" value="ECO:0007669"/>
    <property type="project" value="UniProtKB-UniRule"/>
</dbReference>
<dbReference type="InterPro" id="IPR000209">
    <property type="entry name" value="Peptidase_S8/S53_dom"/>
</dbReference>
<dbReference type="Gene3D" id="3.40.50.200">
    <property type="entry name" value="Peptidase S8/S53 domain"/>
    <property type="match status" value="1"/>
</dbReference>
<evidence type="ECO:0008006" key="20">
    <source>
        <dbReference type="Google" id="ProtNLM"/>
    </source>
</evidence>
<dbReference type="InterPro" id="IPR010259">
    <property type="entry name" value="S8pro/Inhibitor_I9"/>
</dbReference>
<gene>
    <name evidence="18" type="ORF">LLUT_LOCUS10857</name>
</gene>
<dbReference type="InterPro" id="IPR037045">
    <property type="entry name" value="S8pro/Inhibitor_I9_sf"/>
</dbReference>
<keyword evidence="8 12" id="KW-0378">Hydrolase</keyword>
<dbReference type="Pfam" id="PF00082">
    <property type="entry name" value="Peptidase_S8"/>
    <property type="match status" value="1"/>
</dbReference>
<dbReference type="Proteomes" id="UP001497480">
    <property type="component" value="Unassembled WGS sequence"/>
</dbReference>
<feature type="active site" description="Charge relay system" evidence="11 12">
    <location>
        <position position="545"/>
    </location>
</feature>
<keyword evidence="6 12" id="KW-0645">Protease</keyword>
<dbReference type="Gene3D" id="3.30.70.80">
    <property type="entry name" value="Peptidase S8 propeptide/proteinase inhibitor I9"/>
    <property type="match status" value="1"/>
</dbReference>
<feature type="chain" id="PRO_5043539144" description="Subtilisin-like protease SBT1.2" evidence="13">
    <location>
        <begin position="26"/>
        <end position="769"/>
    </location>
</feature>
<keyword evidence="5" id="KW-0964">Secreted</keyword>
<sequence length="769" mass="84228">MESLSKVQLFFLTFCTSLILTTIHAQTLQTYLVQLHPHGITTSMFTSKIKWHLSFLQQTISSDDHPSSRLLYSYRSAMDGFAARLTESELEYLQNLPDVISIWPDRQVQIQTTYSYKFLGLNPARESGWYQSGFGRGTIIGVLDTGVWPESPSFNDHGMPPIPKKWKGICQSGQAFNSSNCNRKLIGARYFTKGHLAVSPSRIPEYLSARDSSGHGTHTSSTAGGVPVPMASVFGYAAGVARGMAPGAHIAVYKVCWFNGCYNSDIMAAMDMAIRDGVDILSLSLGGFPVPLFDDSIAIGSFRAMEHGISVICAAGNNGPTEMSVANEAPWINTVGASTLDRKFPAIVHLGNGKILYGESMYPFNKLMSIGKELELVYLNDGDTESQFCLRGSLPRDKVKGKMVVCDRGVNGRAEKGQVVKEAGGAAMILANTEINLAEDSVDVHFLPATLVDFDESITLKAYINSTKRPLASIEFGGTVIGESRAPAVARFSSRGPSFSNPSILKPDVIAPGVNIIAAWPQNLGPTGLPEDTRRVNFSVMSGTSMSCPHVSGIAALIHSAHPRWTPAAIKSAIMTTAEVTDHTGRPILDEDKPATAFALGAGHVNPKRALNPGLIYDIRPNDYINHLCSIGYKSSEIFSITHRNVSCHEIMKMNRGFSLNYPSMSVMFKHGMRRKMFIRRVTNVGSPNSIYSVEVMEPEGVKVIVKPKRLVFKQMNQSLSYKVWFISRKKVKKGAEMMNFAEGSLTWIHSQNGSYRVRSPIAVTWKSK</sequence>
<dbReference type="Pfam" id="PF17766">
    <property type="entry name" value="fn3_6"/>
    <property type="match status" value="1"/>
</dbReference>
<comment type="caution">
    <text evidence="18">The sequence shown here is derived from an EMBL/GenBank/DDBJ whole genome shotgun (WGS) entry which is preliminary data.</text>
</comment>
<feature type="domain" description="PA" evidence="15">
    <location>
        <begin position="375"/>
        <end position="456"/>
    </location>
</feature>
<dbReference type="GO" id="GO:0048731">
    <property type="term" value="P:system development"/>
    <property type="evidence" value="ECO:0007669"/>
    <property type="project" value="UniProtKB-ARBA"/>
</dbReference>
<feature type="domain" description="Inhibitor I9" evidence="16">
    <location>
        <begin position="30"/>
        <end position="110"/>
    </location>
</feature>
<feature type="signal peptide" evidence="13">
    <location>
        <begin position="1"/>
        <end position="25"/>
    </location>
</feature>
<dbReference type="SUPFAM" id="SSF52743">
    <property type="entry name" value="Subtilisin-like"/>
    <property type="match status" value="1"/>
</dbReference>
<dbReference type="CDD" id="cd04852">
    <property type="entry name" value="Peptidases_S8_3"/>
    <property type="match status" value="1"/>
</dbReference>
<dbReference type="EMBL" id="CAXHTB010000007">
    <property type="protein sequence ID" value="CAL0309797.1"/>
    <property type="molecule type" value="Genomic_DNA"/>
</dbReference>
<evidence type="ECO:0000256" key="9">
    <source>
        <dbReference type="ARBA" id="ARBA00022825"/>
    </source>
</evidence>
<evidence type="ECO:0000313" key="19">
    <source>
        <dbReference type="Proteomes" id="UP001497480"/>
    </source>
</evidence>
<evidence type="ECO:0000256" key="6">
    <source>
        <dbReference type="ARBA" id="ARBA00022670"/>
    </source>
</evidence>
<dbReference type="PROSITE" id="PS51892">
    <property type="entry name" value="SUBTILASE"/>
    <property type="match status" value="1"/>
</dbReference>
<dbReference type="FunFam" id="3.30.70.80:FF:000003">
    <property type="entry name" value="Subtilisin-like protease SBT1.9"/>
    <property type="match status" value="1"/>
</dbReference>
<evidence type="ECO:0000256" key="10">
    <source>
        <dbReference type="ARBA" id="ARBA00023180"/>
    </source>
</evidence>
<evidence type="ECO:0000256" key="3">
    <source>
        <dbReference type="ARBA" id="ARBA00011073"/>
    </source>
</evidence>
<dbReference type="Pfam" id="PF05922">
    <property type="entry name" value="Inhibitor_I9"/>
    <property type="match status" value="1"/>
</dbReference>
<feature type="active site" description="Charge relay system" evidence="11 12">
    <location>
        <position position="144"/>
    </location>
</feature>
<dbReference type="AlphaFoldDB" id="A0AAV1WKL3"/>
<reference evidence="18 19" key="1">
    <citation type="submission" date="2024-03" db="EMBL/GenBank/DDBJ databases">
        <authorList>
            <person name="Martinez-Hernandez J."/>
        </authorList>
    </citation>
    <scope>NUCLEOTIDE SEQUENCE [LARGE SCALE GENOMIC DNA]</scope>
</reference>
<feature type="active site" description="Charge relay system" evidence="11 12">
    <location>
        <position position="215"/>
    </location>
</feature>
<evidence type="ECO:0000256" key="1">
    <source>
        <dbReference type="ARBA" id="ARBA00002076"/>
    </source>
</evidence>
<evidence type="ECO:0000259" key="16">
    <source>
        <dbReference type="Pfam" id="PF05922"/>
    </source>
</evidence>
<evidence type="ECO:0000256" key="5">
    <source>
        <dbReference type="ARBA" id="ARBA00022525"/>
    </source>
</evidence>
<evidence type="ECO:0000256" key="11">
    <source>
        <dbReference type="PIRSR" id="PIRSR615500-1"/>
    </source>
</evidence>
<keyword evidence="10" id="KW-0325">Glycoprotein</keyword>
<comment type="similarity">
    <text evidence="3 12">Belongs to the peptidase S8 family.</text>
</comment>
<evidence type="ECO:0000256" key="4">
    <source>
        <dbReference type="ARBA" id="ARBA00022523"/>
    </source>
</evidence>
<dbReference type="InterPro" id="IPR015500">
    <property type="entry name" value="Peptidase_S8_subtilisin-rel"/>
</dbReference>
<comment type="function">
    <text evidence="1">Required for arbuscular mycorrhiza (AM) development during AM symbiosis with AM fungi (e.g. Glomeromycota intraradices).</text>
</comment>
<evidence type="ECO:0000256" key="12">
    <source>
        <dbReference type="PROSITE-ProRule" id="PRU01240"/>
    </source>
</evidence>
<keyword evidence="4" id="KW-0052">Apoplast</keyword>
<evidence type="ECO:0000256" key="8">
    <source>
        <dbReference type="ARBA" id="ARBA00022801"/>
    </source>
</evidence>
<dbReference type="InterPro" id="IPR034197">
    <property type="entry name" value="Peptidases_S8_3"/>
</dbReference>
<dbReference type="CDD" id="cd02120">
    <property type="entry name" value="PA_subtilisin_like"/>
    <property type="match status" value="1"/>
</dbReference>
<keyword evidence="9 12" id="KW-0720">Serine protease</keyword>
<dbReference type="PANTHER" id="PTHR10795">
    <property type="entry name" value="PROPROTEIN CONVERTASE SUBTILISIN/KEXIN"/>
    <property type="match status" value="1"/>
</dbReference>
<evidence type="ECO:0000256" key="13">
    <source>
        <dbReference type="SAM" id="SignalP"/>
    </source>
</evidence>
<dbReference type="GO" id="GO:0048046">
    <property type="term" value="C:apoplast"/>
    <property type="evidence" value="ECO:0007669"/>
    <property type="project" value="UniProtKB-SubCell"/>
</dbReference>